<organism evidence="3 4">
    <name type="scientific">Clostridium chromiireducens</name>
    <dbReference type="NCBI Taxonomy" id="225345"/>
    <lineage>
        <taxon>Bacteria</taxon>
        <taxon>Bacillati</taxon>
        <taxon>Bacillota</taxon>
        <taxon>Clostridia</taxon>
        <taxon>Eubacteriales</taxon>
        <taxon>Clostridiaceae</taxon>
        <taxon>Clostridium</taxon>
    </lineage>
</organism>
<name>A0A399IZE0_9CLOT</name>
<dbReference type="InterPro" id="IPR002656">
    <property type="entry name" value="Acyl_transf_3_dom"/>
</dbReference>
<dbReference type="Pfam" id="PF01757">
    <property type="entry name" value="Acyl_transf_3"/>
    <property type="match status" value="1"/>
</dbReference>
<evidence type="ECO:0000313" key="3">
    <source>
        <dbReference type="EMBL" id="RII36116.1"/>
    </source>
</evidence>
<keyword evidence="1" id="KW-1133">Transmembrane helix</keyword>
<dbReference type="PANTHER" id="PTHR37312">
    <property type="entry name" value="MEMBRANE-BOUND ACYLTRANSFERASE YKRP-RELATED"/>
    <property type="match status" value="1"/>
</dbReference>
<dbReference type="PANTHER" id="PTHR37312:SF1">
    <property type="entry name" value="MEMBRANE-BOUND ACYLTRANSFERASE YKRP-RELATED"/>
    <property type="match status" value="1"/>
</dbReference>
<feature type="transmembrane region" description="Helical" evidence="1">
    <location>
        <begin position="221"/>
        <end position="239"/>
    </location>
</feature>
<evidence type="ECO:0000313" key="4">
    <source>
        <dbReference type="Proteomes" id="UP000265930"/>
    </source>
</evidence>
<feature type="transmembrane region" description="Helical" evidence="1">
    <location>
        <begin position="293"/>
        <end position="313"/>
    </location>
</feature>
<sequence length="369" mass="43396">MNLDDFKVKYHINQNNPREDYMDIVKSLGIILVVMAHVQSPGKNMIFLFHMPLFFFVSGYFYKDKYSDNLELLIKKRFKLLYIPFVKYELIFLVLHNAFVNLGLYNSYENEAIKMYSSTDFIINIFKVLTFNGTEVLIIPLWFLPVLFFTNIIFCLINRYFKSKWIRCLIIATLFILGVKLKYWDTNMKFNNFCPETINISLVALTFFYIGYLYNKYKKYINLNFFIALLSFAVLVISGKNNITVDMRLNSYTNPIMLIPDALCGVYLLIFISKKICDLNINISLLKYIGRNTIPILALQYISFKLINLIQIIMYGLPRIRLGDLGPINPSSFWWLIFTIIGMLVPIIIFYISNLFKGALYFLHRSLHI</sequence>
<dbReference type="InterPro" id="IPR052734">
    <property type="entry name" value="Nod_factor_acetyltransferase"/>
</dbReference>
<feature type="transmembrane region" description="Helical" evidence="1">
    <location>
        <begin position="137"/>
        <end position="158"/>
    </location>
</feature>
<feature type="transmembrane region" description="Helical" evidence="1">
    <location>
        <begin position="82"/>
        <end position="105"/>
    </location>
</feature>
<comment type="caution">
    <text evidence="3">The sequence shown here is derived from an EMBL/GenBank/DDBJ whole genome shotgun (WGS) entry which is preliminary data.</text>
</comment>
<feature type="transmembrane region" description="Helical" evidence="1">
    <location>
        <begin position="165"/>
        <end position="184"/>
    </location>
</feature>
<feature type="transmembrane region" description="Helical" evidence="1">
    <location>
        <begin position="196"/>
        <end position="214"/>
    </location>
</feature>
<dbReference type="AlphaFoldDB" id="A0A399IZE0"/>
<dbReference type="Proteomes" id="UP000265930">
    <property type="component" value="Unassembled WGS sequence"/>
</dbReference>
<protein>
    <recommendedName>
        <fullName evidence="2">Acyltransferase 3 domain-containing protein</fullName>
    </recommendedName>
</protein>
<feature type="transmembrane region" description="Helical" evidence="1">
    <location>
        <begin position="45"/>
        <end position="62"/>
    </location>
</feature>
<evidence type="ECO:0000256" key="1">
    <source>
        <dbReference type="SAM" id="Phobius"/>
    </source>
</evidence>
<accession>A0A399IZE0</accession>
<feature type="transmembrane region" description="Helical" evidence="1">
    <location>
        <begin position="333"/>
        <end position="356"/>
    </location>
</feature>
<keyword evidence="1" id="KW-0812">Transmembrane</keyword>
<evidence type="ECO:0000259" key="2">
    <source>
        <dbReference type="Pfam" id="PF01757"/>
    </source>
</evidence>
<keyword evidence="1" id="KW-0472">Membrane</keyword>
<feature type="transmembrane region" description="Helical" evidence="1">
    <location>
        <begin position="251"/>
        <end position="272"/>
    </location>
</feature>
<dbReference type="GO" id="GO:0016747">
    <property type="term" value="F:acyltransferase activity, transferring groups other than amino-acyl groups"/>
    <property type="evidence" value="ECO:0007669"/>
    <property type="project" value="InterPro"/>
</dbReference>
<dbReference type="EMBL" id="QXDJ01000001">
    <property type="protein sequence ID" value="RII36116.1"/>
    <property type="molecule type" value="Genomic_DNA"/>
</dbReference>
<proteinExistence type="predicted"/>
<reference evidence="3 4" key="1">
    <citation type="submission" date="2018-08" db="EMBL/GenBank/DDBJ databases">
        <title>Genome of Clostridium chromiireducens C1, DSM12136.</title>
        <authorList>
            <person name="Xing M."/>
            <person name="Wei Y."/>
            <person name="Ang E.L."/>
            <person name="Zhao H."/>
            <person name="Zhang Y."/>
        </authorList>
    </citation>
    <scope>NUCLEOTIDE SEQUENCE [LARGE SCALE GENOMIC DNA]</scope>
    <source>
        <strain evidence="3 4">C1</strain>
    </source>
</reference>
<feature type="domain" description="Acyltransferase 3" evidence="2">
    <location>
        <begin position="20"/>
        <end position="350"/>
    </location>
</feature>
<gene>
    <name evidence="3" type="ORF">D2A34_01700</name>
</gene>